<comment type="similarity">
    <text evidence="1 12 13">Belongs to the ATPase B chain family.</text>
</comment>
<dbReference type="GO" id="GO:0046961">
    <property type="term" value="F:proton-transporting ATPase activity, rotational mechanism"/>
    <property type="evidence" value="ECO:0007669"/>
    <property type="project" value="TreeGrafter"/>
</dbReference>
<dbReference type="AlphaFoldDB" id="A0A1F7U0E2"/>
<evidence type="ECO:0000256" key="3">
    <source>
        <dbReference type="ARBA" id="ARBA00022547"/>
    </source>
</evidence>
<reference evidence="15 16" key="1">
    <citation type="journal article" date="2016" name="Nat. Commun.">
        <title>Thousands of microbial genomes shed light on interconnected biogeochemical processes in an aquifer system.</title>
        <authorList>
            <person name="Anantharaman K."/>
            <person name="Brown C.T."/>
            <person name="Hug L.A."/>
            <person name="Sharon I."/>
            <person name="Castelle C.J."/>
            <person name="Probst A.J."/>
            <person name="Thomas B.C."/>
            <person name="Singh A."/>
            <person name="Wilkins M.J."/>
            <person name="Karaoz U."/>
            <person name="Brodie E.L."/>
            <person name="Williams K.H."/>
            <person name="Hubbard S.S."/>
            <person name="Banfield J.F."/>
        </authorList>
    </citation>
    <scope>NUCLEOTIDE SEQUENCE [LARGE SCALE GENOMIC DNA]</scope>
</reference>
<dbReference type="InterPro" id="IPR050059">
    <property type="entry name" value="ATP_synthase_B_chain"/>
</dbReference>
<keyword evidence="9 12" id="KW-0066">ATP synthesis</keyword>
<evidence type="ECO:0000313" key="15">
    <source>
        <dbReference type="EMBL" id="OGL71147.1"/>
    </source>
</evidence>
<evidence type="ECO:0000256" key="11">
    <source>
        <dbReference type="ARBA" id="ARBA00037847"/>
    </source>
</evidence>
<dbReference type="GO" id="GO:0045259">
    <property type="term" value="C:proton-transporting ATP synthase complex"/>
    <property type="evidence" value="ECO:0007669"/>
    <property type="project" value="UniProtKB-KW"/>
</dbReference>
<dbReference type="GO" id="GO:0005886">
    <property type="term" value="C:plasma membrane"/>
    <property type="evidence" value="ECO:0007669"/>
    <property type="project" value="UniProtKB-SubCell"/>
</dbReference>
<keyword evidence="14" id="KW-0175">Coiled coil</keyword>
<keyword evidence="6 12" id="KW-1133">Transmembrane helix</keyword>
<dbReference type="HAMAP" id="MF_01398">
    <property type="entry name" value="ATP_synth_b_bprime"/>
    <property type="match status" value="1"/>
</dbReference>
<gene>
    <name evidence="12" type="primary">atpF</name>
    <name evidence="15" type="ORF">A3C17_01400</name>
</gene>
<keyword evidence="3 12" id="KW-0138">CF(0)</keyword>
<dbReference type="STRING" id="1802389.A3C17_01400"/>
<organism evidence="15 16">
    <name type="scientific">Candidatus Uhrbacteria bacterium RIFCSPHIGHO2_02_FULL_53_13</name>
    <dbReference type="NCBI Taxonomy" id="1802389"/>
    <lineage>
        <taxon>Bacteria</taxon>
        <taxon>Candidatus Uhriibacteriota</taxon>
    </lineage>
</organism>
<dbReference type="Pfam" id="PF00430">
    <property type="entry name" value="ATP-synt_B"/>
    <property type="match status" value="1"/>
</dbReference>
<dbReference type="Gene3D" id="6.10.250.1580">
    <property type="match status" value="1"/>
</dbReference>
<dbReference type="PANTHER" id="PTHR33445">
    <property type="entry name" value="ATP SYNTHASE SUBUNIT B', CHLOROPLASTIC"/>
    <property type="match status" value="1"/>
</dbReference>
<comment type="function">
    <text evidence="10 12">F(1)F(0) ATP synthase produces ATP from ADP in the presence of a proton or sodium gradient. F-type ATPases consist of two structural domains, F(1) containing the extramembraneous catalytic core and F(0) containing the membrane proton channel, linked together by a central stalk and a peripheral stalk. During catalysis, ATP synthesis in the catalytic domain of F(1) is coupled via a rotary mechanism of the central stalk subunits to proton translocation.</text>
</comment>
<feature type="transmembrane region" description="Helical" evidence="12">
    <location>
        <begin position="35"/>
        <end position="54"/>
    </location>
</feature>
<comment type="subcellular location">
    <subcellularLocation>
        <location evidence="12">Cell membrane</location>
        <topology evidence="12">Single-pass membrane protein</topology>
    </subcellularLocation>
    <subcellularLocation>
        <location evidence="11">Endomembrane system</location>
        <topology evidence="11">Single-pass membrane protein</topology>
    </subcellularLocation>
</comment>
<evidence type="ECO:0000256" key="1">
    <source>
        <dbReference type="ARBA" id="ARBA00005513"/>
    </source>
</evidence>
<keyword evidence="12" id="KW-1003">Cell membrane</keyword>
<evidence type="ECO:0000256" key="6">
    <source>
        <dbReference type="ARBA" id="ARBA00022989"/>
    </source>
</evidence>
<evidence type="ECO:0000256" key="2">
    <source>
        <dbReference type="ARBA" id="ARBA00022448"/>
    </source>
</evidence>
<dbReference type="PANTHER" id="PTHR33445:SF2">
    <property type="entry name" value="ATP SYNTHASE SUBUNIT B', CHLOROPLASTIC"/>
    <property type="match status" value="1"/>
</dbReference>
<feature type="coiled-coil region" evidence="14">
    <location>
        <begin position="68"/>
        <end position="99"/>
    </location>
</feature>
<dbReference type="CDD" id="cd06503">
    <property type="entry name" value="ATP-synt_Fo_b"/>
    <property type="match status" value="1"/>
</dbReference>
<evidence type="ECO:0000256" key="4">
    <source>
        <dbReference type="ARBA" id="ARBA00022692"/>
    </source>
</evidence>
<dbReference type="Proteomes" id="UP000177097">
    <property type="component" value="Unassembled WGS sequence"/>
</dbReference>
<comment type="subunit">
    <text evidence="12">F-type ATPases have 2 components, F(1) - the catalytic core - and F(0) - the membrane proton channel. F(1) has five subunits: alpha(3), beta(3), gamma(1), delta(1), epsilon(1). F(0) has three main subunits: a(1), b(2) and c(10-14). The alpha and beta chains form an alternating ring which encloses part of the gamma chain. F(1) is attached to F(0) by a central stalk formed by the gamma and epsilon chains, while a peripheral stalk is formed by the delta and b chains.</text>
</comment>
<accession>A0A1F7U0E2</accession>
<dbReference type="EMBL" id="MGDX01000017">
    <property type="protein sequence ID" value="OGL71147.1"/>
    <property type="molecule type" value="Genomic_DNA"/>
</dbReference>
<proteinExistence type="inferred from homology"/>
<evidence type="ECO:0000256" key="12">
    <source>
        <dbReference type="HAMAP-Rule" id="MF_01398"/>
    </source>
</evidence>
<evidence type="ECO:0000256" key="10">
    <source>
        <dbReference type="ARBA" id="ARBA00025198"/>
    </source>
</evidence>
<evidence type="ECO:0000256" key="7">
    <source>
        <dbReference type="ARBA" id="ARBA00023065"/>
    </source>
</evidence>
<protein>
    <recommendedName>
        <fullName evidence="12">ATP synthase subunit b</fullName>
    </recommendedName>
    <alternativeName>
        <fullName evidence="12">ATP synthase F(0) sector subunit b</fullName>
    </alternativeName>
    <alternativeName>
        <fullName evidence="12">ATPase subunit I</fullName>
    </alternativeName>
    <alternativeName>
        <fullName evidence="12">F-type ATPase subunit b</fullName>
        <shortName evidence="12">F-ATPase subunit b</shortName>
    </alternativeName>
</protein>
<name>A0A1F7U0E2_9BACT</name>
<keyword evidence="8 12" id="KW-0472">Membrane</keyword>
<keyword evidence="4 12" id="KW-0812">Transmembrane</keyword>
<comment type="function">
    <text evidence="12">Component of the F(0) channel, it forms part of the peripheral stalk, linking F(1) to F(0).</text>
</comment>
<evidence type="ECO:0000313" key="16">
    <source>
        <dbReference type="Proteomes" id="UP000177097"/>
    </source>
</evidence>
<keyword evidence="2 12" id="KW-0813">Transport</keyword>
<keyword evidence="5 12" id="KW-0375">Hydrogen ion transport</keyword>
<evidence type="ECO:0000256" key="5">
    <source>
        <dbReference type="ARBA" id="ARBA00022781"/>
    </source>
</evidence>
<dbReference type="GO" id="GO:0046933">
    <property type="term" value="F:proton-transporting ATP synthase activity, rotational mechanism"/>
    <property type="evidence" value="ECO:0007669"/>
    <property type="project" value="UniProtKB-UniRule"/>
</dbReference>
<sequence length="188" mass="20760">MSQETNDAFVRAATEVREPAEGDVLGTLGIHGTLFLGQLVNFLIVLVVLWVFAYKPLIKLMAERTQKIEQGLQRANEMEKRVEELAQEREQVMKDARKEAKVTMDTAVAQAKEKYDVLLAKAKDDVAQTVAASRAQLAHEKDQLMQEVRSELADIVLEAARAVARESVDQKKASKAAVAAIEQAASDL</sequence>
<evidence type="ECO:0000256" key="9">
    <source>
        <dbReference type="ARBA" id="ARBA00023310"/>
    </source>
</evidence>
<dbReference type="InterPro" id="IPR002146">
    <property type="entry name" value="ATP_synth_b/b'su_bac/chlpt"/>
</dbReference>
<evidence type="ECO:0000256" key="13">
    <source>
        <dbReference type="RuleBase" id="RU003848"/>
    </source>
</evidence>
<keyword evidence="7 12" id="KW-0406">Ion transport</keyword>
<evidence type="ECO:0000256" key="14">
    <source>
        <dbReference type="SAM" id="Coils"/>
    </source>
</evidence>
<comment type="caution">
    <text evidence="15">The sequence shown here is derived from an EMBL/GenBank/DDBJ whole genome shotgun (WGS) entry which is preliminary data.</text>
</comment>
<evidence type="ECO:0000256" key="8">
    <source>
        <dbReference type="ARBA" id="ARBA00023136"/>
    </source>
</evidence>
<dbReference type="GO" id="GO:0012505">
    <property type="term" value="C:endomembrane system"/>
    <property type="evidence" value="ECO:0007669"/>
    <property type="project" value="UniProtKB-SubCell"/>
</dbReference>